<gene>
    <name evidence="1" type="ORF">MLD38_023134</name>
</gene>
<evidence type="ECO:0000313" key="1">
    <source>
        <dbReference type="EMBL" id="KAI4367392.1"/>
    </source>
</evidence>
<protein>
    <submittedName>
        <fullName evidence="1">Uncharacterized protein</fullName>
    </submittedName>
</protein>
<organism evidence="1 2">
    <name type="scientific">Melastoma candidum</name>
    <dbReference type="NCBI Taxonomy" id="119954"/>
    <lineage>
        <taxon>Eukaryota</taxon>
        <taxon>Viridiplantae</taxon>
        <taxon>Streptophyta</taxon>
        <taxon>Embryophyta</taxon>
        <taxon>Tracheophyta</taxon>
        <taxon>Spermatophyta</taxon>
        <taxon>Magnoliopsida</taxon>
        <taxon>eudicotyledons</taxon>
        <taxon>Gunneridae</taxon>
        <taxon>Pentapetalae</taxon>
        <taxon>rosids</taxon>
        <taxon>malvids</taxon>
        <taxon>Myrtales</taxon>
        <taxon>Melastomataceae</taxon>
        <taxon>Melastomatoideae</taxon>
        <taxon>Melastomateae</taxon>
        <taxon>Melastoma</taxon>
    </lineage>
</organism>
<keyword evidence="2" id="KW-1185">Reference proteome</keyword>
<dbReference type="Proteomes" id="UP001057402">
    <property type="component" value="Chromosome 6"/>
</dbReference>
<reference evidence="2" key="1">
    <citation type="journal article" date="2023" name="Front. Plant Sci.">
        <title>Chromosomal-level genome assembly of Melastoma candidum provides insights into trichome evolution.</title>
        <authorList>
            <person name="Zhong Y."/>
            <person name="Wu W."/>
            <person name="Sun C."/>
            <person name="Zou P."/>
            <person name="Liu Y."/>
            <person name="Dai S."/>
            <person name="Zhou R."/>
        </authorList>
    </citation>
    <scope>NUCLEOTIDE SEQUENCE [LARGE SCALE GENOMIC DNA]</scope>
</reference>
<comment type="caution">
    <text evidence="1">The sequence shown here is derived from an EMBL/GenBank/DDBJ whole genome shotgun (WGS) entry which is preliminary data.</text>
</comment>
<sequence length="174" mass="19674">MMKKVAKRLKFWSRKMKRKKSRTTLLIAPSFPCNDYPDPHYSPSAPPLPPWVEVDYDCDRHHFPTFQTRVPSQKCPVPFHCDDEAMVPILFAIRHENEAWNSYRENKYRVPAPGPGPGTAYVAPADAVEGRNGRGGRGGLLGCLVRVGANMFGCLFPCLTIREAAVRRHPALHY</sequence>
<name>A0ACB9QNC3_9MYRT</name>
<proteinExistence type="predicted"/>
<evidence type="ECO:0000313" key="2">
    <source>
        <dbReference type="Proteomes" id="UP001057402"/>
    </source>
</evidence>
<accession>A0ACB9QNC3</accession>
<dbReference type="EMBL" id="CM042885">
    <property type="protein sequence ID" value="KAI4367392.1"/>
    <property type="molecule type" value="Genomic_DNA"/>
</dbReference>